<dbReference type="EMBL" id="OZ075126">
    <property type="protein sequence ID" value="CAL4939419.1"/>
    <property type="molecule type" value="Genomic_DNA"/>
</dbReference>
<proteinExistence type="predicted"/>
<accession>A0ABC8Y7M4</accession>
<sequence length="235" mass="25450">MANSYRTSMHEFDDEIRRLLPREILEDIGIVVDPAEQQALDAVDVLAAHLASVLGGAPKKTSYHHHHPQANVGRGLRGGMRALANKVGAPGVAVPPFLPSPPPVVPWHVMEGLRRNDMALHPAATMPGFAPARARAPLLAGGARPPTTVCPGVGTGVFLPRRRTEVVRRTANKAPARSPPTPSNGAYARMVQQQAATVIVRSQQEMRAVAAHMERRCYLGVRPHPQLALPQEWSY</sequence>
<keyword evidence="2" id="KW-1185">Reference proteome</keyword>
<organism evidence="1 2">
    <name type="scientific">Urochloa decumbens</name>
    <dbReference type="NCBI Taxonomy" id="240449"/>
    <lineage>
        <taxon>Eukaryota</taxon>
        <taxon>Viridiplantae</taxon>
        <taxon>Streptophyta</taxon>
        <taxon>Embryophyta</taxon>
        <taxon>Tracheophyta</taxon>
        <taxon>Spermatophyta</taxon>
        <taxon>Magnoliopsida</taxon>
        <taxon>Liliopsida</taxon>
        <taxon>Poales</taxon>
        <taxon>Poaceae</taxon>
        <taxon>PACMAD clade</taxon>
        <taxon>Panicoideae</taxon>
        <taxon>Panicodae</taxon>
        <taxon>Paniceae</taxon>
        <taxon>Melinidinae</taxon>
        <taxon>Urochloa</taxon>
    </lineage>
</organism>
<name>A0ABC8Y7M4_9POAL</name>
<dbReference type="Proteomes" id="UP001497457">
    <property type="component" value="Chromosome 16b"/>
</dbReference>
<gene>
    <name evidence="1" type="ORF">URODEC1_LOCUS31903</name>
</gene>
<protein>
    <submittedName>
        <fullName evidence="1">Uncharacterized protein</fullName>
    </submittedName>
</protein>
<reference evidence="1 2" key="2">
    <citation type="submission" date="2024-10" db="EMBL/GenBank/DDBJ databases">
        <authorList>
            <person name="Ryan C."/>
        </authorList>
    </citation>
    <scope>NUCLEOTIDE SEQUENCE [LARGE SCALE GENOMIC DNA]</scope>
</reference>
<evidence type="ECO:0000313" key="2">
    <source>
        <dbReference type="Proteomes" id="UP001497457"/>
    </source>
</evidence>
<dbReference type="AlphaFoldDB" id="A0ABC8Y7M4"/>
<reference evidence="2" key="1">
    <citation type="submission" date="2024-06" db="EMBL/GenBank/DDBJ databases">
        <authorList>
            <person name="Ryan C."/>
        </authorList>
    </citation>
    <scope>NUCLEOTIDE SEQUENCE [LARGE SCALE GENOMIC DNA]</scope>
</reference>
<evidence type="ECO:0000313" key="1">
    <source>
        <dbReference type="EMBL" id="CAL4939419.1"/>
    </source>
</evidence>